<dbReference type="Pfam" id="PF01191">
    <property type="entry name" value="RNA_pol_Rpb5_C"/>
    <property type="match status" value="1"/>
</dbReference>
<evidence type="ECO:0000256" key="1">
    <source>
        <dbReference type="ARBA" id="ARBA00022478"/>
    </source>
</evidence>
<proteinExistence type="inferred from homology"/>
<comment type="function">
    <text evidence="4">DNA-dependent RNA polymerase (RNAP) catalyzes the transcription of DNA into RNA using the four ribonucleoside triphosphates as substrates.</text>
</comment>
<dbReference type="PROSITE" id="PS01110">
    <property type="entry name" value="RNA_POL_H_23KD"/>
    <property type="match status" value="1"/>
</dbReference>
<dbReference type="EC" id="2.7.7.6" evidence="4"/>
<keyword evidence="4 6" id="KW-0548">Nucleotidyltransferase</keyword>
<evidence type="ECO:0000256" key="2">
    <source>
        <dbReference type="ARBA" id="ARBA00023163"/>
    </source>
</evidence>
<dbReference type="NCBIfam" id="NF007129">
    <property type="entry name" value="PRK09570.1"/>
    <property type="match status" value="1"/>
</dbReference>
<dbReference type="PATRIC" id="fig|1434108.4.peg.1066"/>
<evidence type="ECO:0000313" key="7">
    <source>
        <dbReference type="Proteomes" id="UP000033033"/>
    </source>
</evidence>
<dbReference type="SUPFAM" id="SSF55287">
    <property type="entry name" value="RPB5-like RNA polymerase subunit"/>
    <property type="match status" value="1"/>
</dbReference>
<dbReference type="GO" id="GO:0005737">
    <property type="term" value="C:cytoplasm"/>
    <property type="evidence" value="ECO:0007669"/>
    <property type="project" value="UniProtKB-SubCell"/>
</dbReference>
<dbReference type="Proteomes" id="UP000033033">
    <property type="component" value="Chromosome"/>
</dbReference>
<evidence type="ECO:0000256" key="3">
    <source>
        <dbReference type="ARBA" id="ARBA00025765"/>
    </source>
</evidence>
<evidence type="ECO:0000259" key="5">
    <source>
        <dbReference type="Pfam" id="PF01191"/>
    </source>
</evidence>
<keyword evidence="2 4" id="KW-0804">Transcription</keyword>
<evidence type="ECO:0000313" key="6">
    <source>
        <dbReference type="EMBL" id="AKB53882.1"/>
    </source>
</evidence>
<name>A0A0E3QTA3_METBA</name>
<dbReference type="EMBL" id="CP009528">
    <property type="protein sequence ID" value="AKB53882.1"/>
    <property type="molecule type" value="Genomic_DNA"/>
</dbReference>
<dbReference type="HAMAP" id="MF_00025">
    <property type="entry name" value="RNApol_Rpo5_RPB5"/>
    <property type="match status" value="1"/>
</dbReference>
<comment type="subcellular location">
    <subcellularLocation>
        <location evidence="4">Cytoplasm</location>
    </subcellularLocation>
</comment>
<dbReference type="Gene3D" id="3.90.940.20">
    <property type="entry name" value="RPB5-like RNA polymerase subunit"/>
    <property type="match status" value="1"/>
</dbReference>
<dbReference type="GO" id="GO:0000428">
    <property type="term" value="C:DNA-directed RNA polymerase complex"/>
    <property type="evidence" value="ECO:0007669"/>
    <property type="project" value="UniProtKB-KW"/>
</dbReference>
<protein>
    <recommendedName>
        <fullName evidence="4">DNA-directed RNA polymerase subunit Rpo5</fullName>
        <ecNumber evidence="4">2.7.7.6</ecNumber>
    </recommendedName>
    <alternativeName>
        <fullName evidence="4">DNA-directed RNA polymerase subunit H</fullName>
    </alternativeName>
</protein>
<dbReference type="GO" id="GO:0006366">
    <property type="term" value="P:transcription by RNA polymerase II"/>
    <property type="evidence" value="ECO:0007669"/>
    <property type="project" value="TreeGrafter"/>
</dbReference>
<keyword evidence="4 6" id="KW-0808">Transferase</keyword>
<comment type="catalytic activity">
    <reaction evidence="4">
        <text>RNA(n) + a ribonucleoside 5'-triphosphate = RNA(n+1) + diphosphate</text>
        <dbReference type="Rhea" id="RHEA:21248"/>
        <dbReference type="Rhea" id="RHEA-COMP:14527"/>
        <dbReference type="Rhea" id="RHEA-COMP:17342"/>
        <dbReference type="ChEBI" id="CHEBI:33019"/>
        <dbReference type="ChEBI" id="CHEBI:61557"/>
        <dbReference type="ChEBI" id="CHEBI:140395"/>
        <dbReference type="EC" id="2.7.7.6"/>
    </reaction>
</comment>
<evidence type="ECO:0000256" key="4">
    <source>
        <dbReference type="HAMAP-Rule" id="MF_00025"/>
    </source>
</evidence>
<dbReference type="STRING" id="1434108.MSBRM_0884"/>
<dbReference type="GO" id="GO:0006362">
    <property type="term" value="P:transcription elongation by RNA polymerase I"/>
    <property type="evidence" value="ECO:0007669"/>
    <property type="project" value="TreeGrafter"/>
</dbReference>
<feature type="domain" description="RNA polymerase subunit H/Rpb5 C-terminal" evidence="5">
    <location>
        <begin position="35"/>
        <end position="106"/>
    </location>
</feature>
<dbReference type="KEGG" id="mby:MSBRM_0884"/>
<keyword evidence="1 4" id="KW-0240">DNA-directed RNA polymerase</keyword>
<dbReference type="GO" id="GO:0003899">
    <property type="term" value="F:DNA-directed RNA polymerase activity"/>
    <property type="evidence" value="ECO:0007669"/>
    <property type="project" value="UniProtKB-UniRule"/>
</dbReference>
<comment type="similarity">
    <text evidence="3 4">Belongs to the archaeal Rpo5/eukaryotic RPB5 RNA polymerase subunit family.</text>
</comment>
<dbReference type="GO" id="GO:0042797">
    <property type="term" value="P:tRNA transcription by RNA polymerase III"/>
    <property type="evidence" value="ECO:0007669"/>
    <property type="project" value="TreeGrafter"/>
</dbReference>
<dbReference type="InterPro" id="IPR035913">
    <property type="entry name" value="RPB5-like_sf"/>
</dbReference>
<sequence length="108" mass="12205">MFFIIPGGKAIHGKNRSDKFFEYFIFGGKDLTKFSLLDHESVPKHEIMPEGELKSVLSKYSIEKEQLPKIKVNDPVCKEIGAVVGDVVKITRKSQTAGEADYYRLVID</sequence>
<dbReference type="GO" id="GO:0003677">
    <property type="term" value="F:DNA binding"/>
    <property type="evidence" value="ECO:0007669"/>
    <property type="project" value="InterPro"/>
</dbReference>
<dbReference type="PANTHER" id="PTHR10535">
    <property type="entry name" value="DNA-DIRECTED RNA POLYMERASES I, II, AND III SUBUNIT RPABC1"/>
    <property type="match status" value="1"/>
</dbReference>
<accession>A0A0E3QTA3</accession>
<reference evidence="6 7" key="1">
    <citation type="submission" date="2014-07" db="EMBL/GenBank/DDBJ databases">
        <title>Methanogenic archaea and the global carbon cycle.</title>
        <authorList>
            <person name="Henriksen J.R."/>
            <person name="Luke J."/>
            <person name="Reinhart S."/>
            <person name="Benedict M.N."/>
            <person name="Youngblut N.D."/>
            <person name="Metcalf M.E."/>
            <person name="Whitaker R.J."/>
            <person name="Metcalf W.W."/>
        </authorList>
    </citation>
    <scope>NUCLEOTIDE SEQUENCE [LARGE SCALE GENOMIC DNA]</scope>
    <source>
        <strain evidence="6 7">MS</strain>
    </source>
</reference>
<keyword evidence="4" id="KW-0963">Cytoplasm</keyword>
<gene>
    <name evidence="4" type="primary">rpo5</name>
    <name evidence="4" type="synonym">rpoH</name>
    <name evidence="6" type="ORF">MSBRM_0884</name>
</gene>
<dbReference type="AlphaFoldDB" id="A0A0E3QTA3"/>
<dbReference type="PANTHER" id="PTHR10535:SF0">
    <property type="entry name" value="DNA-DIRECTED RNA POLYMERASES I, II, AND III SUBUNIT RPABC1"/>
    <property type="match status" value="1"/>
</dbReference>
<comment type="subunit">
    <text evidence="4">Part of the RNA polymerase complex.</text>
</comment>
<organism evidence="6 7">
    <name type="scientific">Methanosarcina barkeri MS</name>
    <dbReference type="NCBI Taxonomy" id="1434108"/>
    <lineage>
        <taxon>Archaea</taxon>
        <taxon>Methanobacteriati</taxon>
        <taxon>Methanobacteriota</taxon>
        <taxon>Stenosarchaea group</taxon>
        <taxon>Methanomicrobia</taxon>
        <taxon>Methanosarcinales</taxon>
        <taxon>Methanosarcinaceae</taxon>
        <taxon>Methanosarcina</taxon>
    </lineage>
</organism>
<keyword evidence="7" id="KW-1185">Reference proteome</keyword>
<dbReference type="InterPro" id="IPR000783">
    <property type="entry name" value="RNA_pol_subH/Rpb5_C"/>
</dbReference>
<dbReference type="InterPro" id="IPR014381">
    <property type="entry name" value="Arch_Rpo5/euc_Rpb5"/>
</dbReference>
<dbReference type="InterPro" id="IPR020608">
    <property type="entry name" value="RNA_pol_subH/Rpb5_CS"/>
</dbReference>
<dbReference type="HOGENOM" id="CLU_058320_4_0_2"/>